<dbReference type="EMBL" id="KL198019">
    <property type="protein sequence ID" value="KDQ19363.1"/>
    <property type="molecule type" value="Genomic_DNA"/>
</dbReference>
<evidence type="ECO:0000256" key="1">
    <source>
        <dbReference type="SAM" id="MobiDB-lite"/>
    </source>
</evidence>
<feature type="compositionally biased region" description="Acidic residues" evidence="1">
    <location>
        <begin position="1"/>
        <end position="10"/>
    </location>
</feature>
<proteinExistence type="predicted"/>
<evidence type="ECO:0000313" key="3">
    <source>
        <dbReference type="EMBL" id="KDQ19363.1"/>
    </source>
</evidence>
<feature type="domain" description="HD/PDEase" evidence="2">
    <location>
        <begin position="77"/>
        <end position="213"/>
    </location>
</feature>
<dbReference type="Proteomes" id="UP000027195">
    <property type="component" value="Unassembled WGS sequence"/>
</dbReference>
<protein>
    <recommendedName>
        <fullName evidence="2">HD/PDEase domain-containing protein</fullName>
    </recommendedName>
</protein>
<dbReference type="SUPFAM" id="SSF109604">
    <property type="entry name" value="HD-domain/PDEase-like"/>
    <property type="match status" value="1"/>
</dbReference>
<dbReference type="Gene3D" id="1.10.3210.50">
    <property type="match status" value="1"/>
</dbReference>
<dbReference type="STRING" id="930990.A0A067MUG3"/>
<dbReference type="PANTHER" id="PTHR33594:SF1">
    <property type="entry name" value="HD_PDEASE DOMAIN-CONTAINING PROTEIN"/>
    <property type="match status" value="1"/>
</dbReference>
<name>A0A067MUG3_BOTB1</name>
<dbReference type="Pfam" id="PF01966">
    <property type="entry name" value="HD"/>
    <property type="match status" value="1"/>
</dbReference>
<dbReference type="InParanoid" id="A0A067MUG3"/>
<organism evidence="3 4">
    <name type="scientific">Botryobasidium botryosum (strain FD-172 SS1)</name>
    <dbReference type="NCBI Taxonomy" id="930990"/>
    <lineage>
        <taxon>Eukaryota</taxon>
        <taxon>Fungi</taxon>
        <taxon>Dikarya</taxon>
        <taxon>Basidiomycota</taxon>
        <taxon>Agaricomycotina</taxon>
        <taxon>Agaricomycetes</taxon>
        <taxon>Cantharellales</taxon>
        <taxon>Botryobasidiaceae</taxon>
        <taxon>Botryobasidium</taxon>
    </lineage>
</organism>
<dbReference type="HOGENOM" id="CLU_036524_2_2_1"/>
<feature type="region of interest" description="Disordered" evidence="1">
    <location>
        <begin position="1"/>
        <end position="37"/>
    </location>
</feature>
<evidence type="ECO:0000259" key="2">
    <source>
        <dbReference type="SMART" id="SM00471"/>
    </source>
</evidence>
<dbReference type="PANTHER" id="PTHR33594">
    <property type="entry name" value="SUPERFAMILY HYDROLASE, PUTATIVE (AFU_ORTHOLOGUE AFUA_1G03035)-RELATED"/>
    <property type="match status" value="1"/>
</dbReference>
<evidence type="ECO:0000313" key="4">
    <source>
        <dbReference type="Proteomes" id="UP000027195"/>
    </source>
</evidence>
<dbReference type="AlphaFoldDB" id="A0A067MUG3"/>
<feature type="compositionally biased region" description="Polar residues" evidence="1">
    <location>
        <begin position="27"/>
        <end position="37"/>
    </location>
</feature>
<keyword evidence="4" id="KW-1185">Reference proteome</keyword>
<dbReference type="InterPro" id="IPR003607">
    <property type="entry name" value="HD/PDEase_dom"/>
</dbReference>
<dbReference type="SMART" id="SM00471">
    <property type="entry name" value="HDc"/>
    <property type="match status" value="1"/>
</dbReference>
<dbReference type="InterPro" id="IPR006674">
    <property type="entry name" value="HD_domain"/>
</dbReference>
<accession>A0A067MUG3</accession>
<dbReference type="OrthoDB" id="16547at2759"/>
<gene>
    <name evidence="3" type="ORF">BOTBODRAFT_27945</name>
</gene>
<sequence>MHESDGEDEFLSCPLGPISDAGRKMGKQTSELSQQTPSNSLLKTRLVMKPVAYPNPQEAVVIAATEFLMEETMKKFDSSHDAHHVRRVRKTALSLAHSVEPKPDLLTVELAALLHDLLDKKYVPRSASADPFSHFFPFFKDLAEKTNGEIDLIGDGRAENISRIVENVSWTNERKLKAEGGWTEWHETCIELHCVQDADRLDAIGAFGIMRCAAYSAAVDRALHVSKSDPTWGDSAIHHFHDKLLLVRDRLKTPAGRRMGDRRHQFMLEFLSAVDEEYNAKP</sequence>
<reference evidence="4" key="1">
    <citation type="journal article" date="2014" name="Proc. Natl. Acad. Sci. U.S.A.">
        <title>Extensive sampling of basidiomycete genomes demonstrates inadequacy of the white-rot/brown-rot paradigm for wood decay fungi.</title>
        <authorList>
            <person name="Riley R."/>
            <person name="Salamov A.A."/>
            <person name="Brown D.W."/>
            <person name="Nagy L.G."/>
            <person name="Floudas D."/>
            <person name="Held B.W."/>
            <person name="Levasseur A."/>
            <person name="Lombard V."/>
            <person name="Morin E."/>
            <person name="Otillar R."/>
            <person name="Lindquist E.A."/>
            <person name="Sun H."/>
            <person name="LaButti K.M."/>
            <person name="Schmutz J."/>
            <person name="Jabbour D."/>
            <person name="Luo H."/>
            <person name="Baker S.E."/>
            <person name="Pisabarro A.G."/>
            <person name="Walton J.D."/>
            <person name="Blanchette R.A."/>
            <person name="Henrissat B."/>
            <person name="Martin F."/>
            <person name="Cullen D."/>
            <person name="Hibbett D.S."/>
            <person name="Grigoriev I.V."/>
        </authorList>
    </citation>
    <scope>NUCLEOTIDE SEQUENCE [LARGE SCALE GENOMIC DNA]</scope>
    <source>
        <strain evidence="4">FD-172 SS1</strain>
    </source>
</reference>